<keyword evidence="2" id="KW-0808">Transferase</keyword>
<dbReference type="Gene3D" id="3.90.550.10">
    <property type="entry name" value="Spore Coat Polysaccharide Biosynthesis Protein SpsA, Chain A"/>
    <property type="match status" value="1"/>
</dbReference>
<sequence>MNMKEQVPEYETVEFKGKENRYCLCVPVINEGDRIIGQLKRINELGIDKIIDVILCDGGSTDGSTENTRLESLGVNTLLVKKGPGKLSAQLRMGYWWALKRGYDGIVTIDGNGKDSVESIPLFIEYLNKGYDMVQGSRYIKGGVAENTPITRHLAVKLIHAPIISLAAGFRYTDTTNGFRAYSRRFLTHEEVQPFRDVFDTYELLAYLSVKAPKIGMKTIEIPVRRSYPKHGKIPTKISFFKGNLLLFKILLRAALGKYDVKSN</sequence>
<dbReference type="Pfam" id="PF00535">
    <property type="entry name" value="Glycos_transf_2"/>
    <property type="match status" value="1"/>
</dbReference>
<dbReference type="InterPro" id="IPR029044">
    <property type="entry name" value="Nucleotide-diphossugar_trans"/>
</dbReference>
<dbReference type="KEGG" id="ccl:Clocl_3407"/>
<feature type="domain" description="Glycosyltransferase 2-like" evidence="1">
    <location>
        <begin position="24"/>
        <end position="186"/>
    </location>
</feature>
<dbReference type="EMBL" id="CP003065">
    <property type="protein sequence ID" value="AEV69905.1"/>
    <property type="molecule type" value="Genomic_DNA"/>
</dbReference>
<reference evidence="2 3" key="2">
    <citation type="journal article" date="2012" name="Stand. Genomic Sci.">
        <title>Complete Genome Sequence of Clostridium clariflavum DSM 19732.</title>
        <authorList>
            <person name="Izquierdo J.A."/>
            <person name="Goodwin L."/>
            <person name="Davenport K.W."/>
            <person name="Teshima H."/>
            <person name="Bruce D."/>
            <person name="Detter C."/>
            <person name="Tapia R."/>
            <person name="Han S."/>
            <person name="Land M."/>
            <person name="Hauser L."/>
            <person name="Jeffries C.D."/>
            <person name="Han J."/>
            <person name="Pitluck S."/>
            <person name="Nolan M."/>
            <person name="Chen A."/>
            <person name="Huntemann M."/>
            <person name="Mavromatis K."/>
            <person name="Mikhailova N."/>
            <person name="Liolios K."/>
            <person name="Woyke T."/>
            <person name="Lynd L.R."/>
        </authorList>
    </citation>
    <scope>NUCLEOTIDE SEQUENCE [LARGE SCALE GENOMIC DNA]</scope>
    <source>
        <strain evidence="3">DSM 19732 / NBRC 101661 / EBR45</strain>
    </source>
</reference>
<gene>
    <name evidence="2" type="ordered locus">Clocl_3407</name>
</gene>
<reference evidence="3" key="1">
    <citation type="submission" date="2011-12" db="EMBL/GenBank/DDBJ databases">
        <title>Complete sequence of Clostridium clariflavum DSM 19732.</title>
        <authorList>
            <consortium name="US DOE Joint Genome Institute"/>
            <person name="Lucas S."/>
            <person name="Han J."/>
            <person name="Lapidus A."/>
            <person name="Cheng J.-F."/>
            <person name="Goodwin L."/>
            <person name="Pitluck S."/>
            <person name="Peters L."/>
            <person name="Teshima H."/>
            <person name="Detter J.C."/>
            <person name="Han C."/>
            <person name="Tapia R."/>
            <person name="Land M."/>
            <person name="Hauser L."/>
            <person name="Kyrpides N."/>
            <person name="Ivanova N."/>
            <person name="Pagani I."/>
            <person name="Kitzmiller T."/>
            <person name="Lynd L."/>
            <person name="Izquierdo J."/>
            <person name="Woyke T."/>
        </authorList>
    </citation>
    <scope>NUCLEOTIDE SEQUENCE [LARGE SCALE GENOMIC DNA]</scope>
    <source>
        <strain evidence="3">DSM 19732 / NBRC 101661 / EBR45</strain>
    </source>
</reference>
<accession>G8LXX3</accession>
<proteinExistence type="predicted"/>
<dbReference type="eggNOG" id="COG1216">
    <property type="taxonomic scope" value="Bacteria"/>
</dbReference>
<dbReference type="HOGENOM" id="CLU_070050_0_0_9"/>
<dbReference type="PANTHER" id="PTHR48090">
    <property type="entry name" value="UNDECAPRENYL-PHOSPHATE 4-DEOXY-4-FORMAMIDO-L-ARABINOSE TRANSFERASE-RELATED"/>
    <property type="match status" value="1"/>
</dbReference>
<dbReference type="InterPro" id="IPR050256">
    <property type="entry name" value="Glycosyltransferase_2"/>
</dbReference>
<evidence type="ECO:0000313" key="3">
    <source>
        <dbReference type="Proteomes" id="UP000005435"/>
    </source>
</evidence>
<dbReference type="GO" id="GO:0016740">
    <property type="term" value="F:transferase activity"/>
    <property type="evidence" value="ECO:0007669"/>
    <property type="project" value="UniProtKB-KW"/>
</dbReference>
<keyword evidence="3" id="KW-1185">Reference proteome</keyword>
<dbReference type="SUPFAM" id="SSF53448">
    <property type="entry name" value="Nucleotide-diphospho-sugar transferases"/>
    <property type="match status" value="1"/>
</dbReference>
<dbReference type="CDD" id="cd04179">
    <property type="entry name" value="DPM_DPG-synthase_like"/>
    <property type="match status" value="1"/>
</dbReference>
<dbReference type="InterPro" id="IPR001173">
    <property type="entry name" value="Glyco_trans_2-like"/>
</dbReference>
<name>G8LXX3_ACECE</name>
<dbReference type="RefSeq" id="WP_014256435.1">
    <property type="nucleotide sequence ID" value="NC_016627.1"/>
</dbReference>
<evidence type="ECO:0000259" key="1">
    <source>
        <dbReference type="Pfam" id="PF00535"/>
    </source>
</evidence>
<dbReference type="OrthoDB" id="9810303at2"/>
<dbReference type="Proteomes" id="UP000005435">
    <property type="component" value="Chromosome"/>
</dbReference>
<evidence type="ECO:0000313" key="2">
    <source>
        <dbReference type="EMBL" id="AEV69905.1"/>
    </source>
</evidence>
<dbReference type="STRING" id="720554.Clocl_3407"/>
<protein>
    <submittedName>
        <fullName evidence="2">Glycosyl transferase</fullName>
    </submittedName>
</protein>
<dbReference type="AlphaFoldDB" id="G8LXX3"/>
<organism evidence="2 3">
    <name type="scientific">Acetivibrio clariflavus (strain DSM 19732 / NBRC 101661 / EBR45)</name>
    <name type="common">Clostridium clariflavum</name>
    <dbReference type="NCBI Taxonomy" id="720554"/>
    <lineage>
        <taxon>Bacteria</taxon>
        <taxon>Bacillati</taxon>
        <taxon>Bacillota</taxon>
        <taxon>Clostridia</taxon>
        <taxon>Eubacteriales</taxon>
        <taxon>Oscillospiraceae</taxon>
        <taxon>Acetivibrio</taxon>
    </lineage>
</organism>